<feature type="transmembrane region" description="Helical" evidence="6">
    <location>
        <begin position="74"/>
        <end position="90"/>
    </location>
</feature>
<comment type="subcellular location">
    <subcellularLocation>
        <location evidence="1">Cell membrane</location>
        <topology evidence="1">Multi-pass membrane protein</topology>
    </subcellularLocation>
</comment>
<evidence type="ECO:0000256" key="1">
    <source>
        <dbReference type="ARBA" id="ARBA00004651"/>
    </source>
</evidence>
<feature type="transmembrane region" description="Helical" evidence="6">
    <location>
        <begin position="276"/>
        <end position="295"/>
    </location>
</feature>
<feature type="transmembrane region" description="Helical" evidence="6">
    <location>
        <begin position="96"/>
        <end position="113"/>
    </location>
</feature>
<reference evidence="8 9" key="1">
    <citation type="submission" date="2016-10" db="EMBL/GenBank/DDBJ databases">
        <authorList>
            <person name="de Groot N.N."/>
        </authorList>
    </citation>
    <scope>NUCLEOTIDE SEQUENCE [LARGE SCALE GENOMIC DNA]</scope>
    <source>
        <strain evidence="8 9">DSM 44778</strain>
    </source>
</reference>
<dbReference type="Pfam" id="PF07690">
    <property type="entry name" value="MFS_1"/>
    <property type="match status" value="1"/>
</dbReference>
<protein>
    <submittedName>
        <fullName evidence="8">Nitrate/nitrite transporter NarK</fullName>
    </submittedName>
</protein>
<feature type="transmembrane region" description="Helical" evidence="6">
    <location>
        <begin position="210"/>
        <end position="233"/>
    </location>
</feature>
<accession>A0A1I3T028</accession>
<dbReference type="PANTHER" id="PTHR23527:SF1">
    <property type="entry name" value="BLL3282 PROTEIN"/>
    <property type="match status" value="1"/>
</dbReference>
<feature type="transmembrane region" description="Helical" evidence="6">
    <location>
        <begin position="245"/>
        <end position="264"/>
    </location>
</feature>
<feature type="transmembrane region" description="Helical" evidence="6">
    <location>
        <begin position="44"/>
        <end position="62"/>
    </location>
</feature>
<evidence type="ECO:0000259" key="7">
    <source>
        <dbReference type="PROSITE" id="PS50850"/>
    </source>
</evidence>
<keyword evidence="4 6" id="KW-1133">Transmembrane helix</keyword>
<feature type="transmembrane region" description="Helical" evidence="6">
    <location>
        <begin position="375"/>
        <end position="393"/>
    </location>
</feature>
<dbReference type="Proteomes" id="UP000199545">
    <property type="component" value="Unassembled WGS sequence"/>
</dbReference>
<proteinExistence type="predicted"/>
<keyword evidence="5 6" id="KW-0472">Membrane</keyword>
<dbReference type="AlphaFoldDB" id="A0A1I3T028"/>
<dbReference type="EMBL" id="FORR01000015">
    <property type="protein sequence ID" value="SFJ64285.1"/>
    <property type="molecule type" value="Genomic_DNA"/>
</dbReference>
<evidence type="ECO:0000256" key="4">
    <source>
        <dbReference type="ARBA" id="ARBA00022989"/>
    </source>
</evidence>
<dbReference type="PANTHER" id="PTHR23527">
    <property type="entry name" value="BLL3282 PROTEIN"/>
    <property type="match status" value="1"/>
</dbReference>
<name>A0A1I3T028_9BACL</name>
<gene>
    <name evidence="8" type="ORF">SAMN05421852_1157</name>
</gene>
<dbReference type="InterPro" id="IPR036259">
    <property type="entry name" value="MFS_trans_sf"/>
</dbReference>
<keyword evidence="9" id="KW-1185">Reference proteome</keyword>
<keyword evidence="3 6" id="KW-0812">Transmembrane</keyword>
<evidence type="ECO:0000256" key="6">
    <source>
        <dbReference type="SAM" id="Phobius"/>
    </source>
</evidence>
<feature type="transmembrane region" description="Helical" evidence="6">
    <location>
        <begin position="301"/>
        <end position="324"/>
    </location>
</feature>
<dbReference type="RefSeq" id="WP_175482477.1">
    <property type="nucleotide sequence ID" value="NZ_FORR01000015.1"/>
</dbReference>
<keyword evidence="2" id="KW-0813">Transport</keyword>
<feature type="transmembrane region" description="Helical" evidence="6">
    <location>
        <begin position="134"/>
        <end position="153"/>
    </location>
</feature>
<evidence type="ECO:0000313" key="9">
    <source>
        <dbReference type="Proteomes" id="UP000199545"/>
    </source>
</evidence>
<feature type="domain" description="Major facilitator superfamily (MFS) profile" evidence="7">
    <location>
        <begin position="1"/>
        <end position="398"/>
    </location>
</feature>
<dbReference type="Gene3D" id="1.20.1250.20">
    <property type="entry name" value="MFS general substrate transporter like domains"/>
    <property type="match status" value="2"/>
</dbReference>
<dbReference type="STRING" id="46223.SAMN05421852_1157"/>
<dbReference type="PROSITE" id="PS50850">
    <property type="entry name" value="MFS"/>
    <property type="match status" value="1"/>
</dbReference>
<evidence type="ECO:0000256" key="5">
    <source>
        <dbReference type="ARBA" id="ARBA00023136"/>
    </source>
</evidence>
<organism evidence="8 9">
    <name type="scientific">Thermoflavimicrobium dichotomicum</name>
    <dbReference type="NCBI Taxonomy" id="46223"/>
    <lineage>
        <taxon>Bacteria</taxon>
        <taxon>Bacillati</taxon>
        <taxon>Bacillota</taxon>
        <taxon>Bacilli</taxon>
        <taxon>Bacillales</taxon>
        <taxon>Thermoactinomycetaceae</taxon>
        <taxon>Thermoflavimicrobium</taxon>
    </lineage>
</organism>
<evidence type="ECO:0000313" key="8">
    <source>
        <dbReference type="EMBL" id="SFJ64285.1"/>
    </source>
</evidence>
<feature type="transmembrane region" description="Helical" evidence="6">
    <location>
        <begin position="336"/>
        <end position="363"/>
    </location>
</feature>
<evidence type="ECO:0000256" key="2">
    <source>
        <dbReference type="ARBA" id="ARBA00022448"/>
    </source>
</evidence>
<dbReference type="GO" id="GO:0022857">
    <property type="term" value="F:transmembrane transporter activity"/>
    <property type="evidence" value="ECO:0007669"/>
    <property type="project" value="InterPro"/>
</dbReference>
<dbReference type="InterPro" id="IPR020846">
    <property type="entry name" value="MFS_dom"/>
</dbReference>
<dbReference type="InterPro" id="IPR052952">
    <property type="entry name" value="MFS-Transporter"/>
</dbReference>
<dbReference type="InterPro" id="IPR011701">
    <property type="entry name" value="MFS"/>
</dbReference>
<sequence>MMEAKRWWILFLATWVQASATMITYGVGPLSTYWQQQMGLSQSEAGFLVSIVNAGPLLSMIWVGKEMDRRGERWMLGMGLVLLGCLMFGVLYVKQYLLLGLLLSGIGLLYGVAQPGGTKLIATWFPEGKKGLAMGIRQAAIPIGGGLAGSLIATLAPSYGISVAIAFLAGFALMSGMVFLLGYRDQRGTREQVTSSFLPMLSRLIRNKNLYPILGIGMMLVSVQAILVAHFFGYLTEYLEINERIAGLFFAITFLTGAIGRIVLPWLYDRLGMRNYYYGLLLTAGCIWVGMIFLSSVSKEISVEALFCLSCWLGFFGFGWYSFFILEITKRSEEHAIGLTVGYVLTWNQIALIMAPWLFGIFVDGFHDFSKAWNVWSGFILIVLMGFGIQAWIHTKKQSRG</sequence>
<dbReference type="GO" id="GO:0005886">
    <property type="term" value="C:plasma membrane"/>
    <property type="evidence" value="ECO:0007669"/>
    <property type="project" value="UniProtKB-SubCell"/>
</dbReference>
<evidence type="ECO:0000256" key="3">
    <source>
        <dbReference type="ARBA" id="ARBA00022692"/>
    </source>
</evidence>
<feature type="transmembrane region" description="Helical" evidence="6">
    <location>
        <begin position="159"/>
        <end position="183"/>
    </location>
</feature>
<dbReference type="SUPFAM" id="SSF103473">
    <property type="entry name" value="MFS general substrate transporter"/>
    <property type="match status" value="1"/>
</dbReference>